<reference evidence="2" key="1">
    <citation type="journal article" date="2020" name="Nat. Commun.">
        <title>Large-scale genome sequencing of mycorrhizal fungi provides insights into the early evolution of symbiotic traits.</title>
        <authorList>
            <person name="Miyauchi S."/>
            <person name="Kiss E."/>
            <person name="Kuo A."/>
            <person name="Drula E."/>
            <person name="Kohler A."/>
            <person name="Sanchez-Garcia M."/>
            <person name="Morin E."/>
            <person name="Andreopoulos B."/>
            <person name="Barry K.W."/>
            <person name="Bonito G."/>
            <person name="Buee M."/>
            <person name="Carver A."/>
            <person name="Chen C."/>
            <person name="Cichocki N."/>
            <person name="Clum A."/>
            <person name="Culley D."/>
            <person name="Crous P.W."/>
            <person name="Fauchery L."/>
            <person name="Girlanda M."/>
            <person name="Hayes R.D."/>
            <person name="Keri Z."/>
            <person name="LaButti K."/>
            <person name="Lipzen A."/>
            <person name="Lombard V."/>
            <person name="Magnuson J."/>
            <person name="Maillard F."/>
            <person name="Murat C."/>
            <person name="Nolan M."/>
            <person name="Ohm R.A."/>
            <person name="Pangilinan J."/>
            <person name="Pereira M.F."/>
            <person name="Perotto S."/>
            <person name="Peter M."/>
            <person name="Pfister S."/>
            <person name="Riley R."/>
            <person name="Sitrit Y."/>
            <person name="Stielow J.B."/>
            <person name="Szollosi G."/>
            <person name="Zifcakova L."/>
            <person name="Stursova M."/>
            <person name="Spatafora J.W."/>
            <person name="Tedersoo L."/>
            <person name="Vaario L.M."/>
            <person name="Yamada A."/>
            <person name="Yan M."/>
            <person name="Wang P."/>
            <person name="Xu J."/>
            <person name="Bruns T."/>
            <person name="Baldrian P."/>
            <person name="Vilgalys R."/>
            <person name="Dunand C."/>
            <person name="Henrissat B."/>
            <person name="Grigoriev I.V."/>
            <person name="Hibbett D."/>
            <person name="Nagy L.G."/>
            <person name="Martin F.M."/>
        </authorList>
    </citation>
    <scope>NUCLEOTIDE SEQUENCE</scope>
    <source>
        <strain evidence="2">UP504</strain>
    </source>
</reference>
<accession>A0A9P6DY27</accession>
<evidence type="ECO:0000313" key="2">
    <source>
        <dbReference type="EMBL" id="KAF9515228.1"/>
    </source>
</evidence>
<dbReference type="Proteomes" id="UP000886523">
    <property type="component" value="Unassembled WGS sequence"/>
</dbReference>
<dbReference type="EMBL" id="MU128952">
    <property type="protein sequence ID" value="KAF9515228.1"/>
    <property type="molecule type" value="Genomic_DNA"/>
</dbReference>
<sequence>MPRLRVRRWMFGGDELYFPLGDLEKFASTHLMREARGRLIYSLVSRPSEPGLRKCPRLRISPIHPIAQSGNETILFIIPSDCRLVSHNPSIDINIRDPKANTGLLLLYPSRSILLFFAWVINEGHSSIFDLVMPDKSLLCTIYLFLEAKSRLAAPNGTILANISACTFVIIITIAYTYLRHQRAPPSLVEGVRVRSSLSPSSIRDKTDESASALE</sequence>
<organism evidence="2 3">
    <name type="scientific">Hydnum rufescens UP504</name>
    <dbReference type="NCBI Taxonomy" id="1448309"/>
    <lineage>
        <taxon>Eukaryota</taxon>
        <taxon>Fungi</taxon>
        <taxon>Dikarya</taxon>
        <taxon>Basidiomycota</taxon>
        <taxon>Agaricomycotina</taxon>
        <taxon>Agaricomycetes</taxon>
        <taxon>Cantharellales</taxon>
        <taxon>Hydnaceae</taxon>
        <taxon>Hydnum</taxon>
    </lineage>
</organism>
<dbReference type="AlphaFoldDB" id="A0A9P6DY27"/>
<name>A0A9P6DY27_9AGAM</name>
<keyword evidence="1" id="KW-1133">Transmembrane helix</keyword>
<keyword evidence="1" id="KW-0472">Membrane</keyword>
<comment type="caution">
    <text evidence="2">The sequence shown here is derived from an EMBL/GenBank/DDBJ whole genome shotgun (WGS) entry which is preliminary data.</text>
</comment>
<evidence type="ECO:0000256" key="1">
    <source>
        <dbReference type="SAM" id="Phobius"/>
    </source>
</evidence>
<feature type="transmembrane region" description="Helical" evidence="1">
    <location>
        <begin position="158"/>
        <end position="179"/>
    </location>
</feature>
<protein>
    <submittedName>
        <fullName evidence="2">Uncharacterized protein</fullName>
    </submittedName>
</protein>
<gene>
    <name evidence="2" type="ORF">BS47DRAFT_1484605</name>
</gene>
<proteinExistence type="predicted"/>
<evidence type="ECO:0000313" key="3">
    <source>
        <dbReference type="Proteomes" id="UP000886523"/>
    </source>
</evidence>
<keyword evidence="1" id="KW-0812">Transmembrane</keyword>
<feature type="transmembrane region" description="Helical" evidence="1">
    <location>
        <begin position="103"/>
        <end position="121"/>
    </location>
</feature>
<keyword evidence="3" id="KW-1185">Reference proteome</keyword>